<evidence type="ECO:0000256" key="3">
    <source>
        <dbReference type="ARBA" id="ARBA00022448"/>
    </source>
</evidence>
<evidence type="ECO:0000256" key="2">
    <source>
        <dbReference type="ARBA" id="ARBA00010735"/>
    </source>
</evidence>
<feature type="region of interest" description="Disordered" evidence="8">
    <location>
        <begin position="1"/>
        <end position="25"/>
    </location>
</feature>
<proteinExistence type="inferred from homology"/>
<dbReference type="PANTHER" id="PTHR34979">
    <property type="entry name" value="INNER MEMBRANE PROTEIN YGAZ"/>
    <property type="match status" value="1"/>
</dbReference>
<keyword evidence="5 9" id="KW-0812">Transmembrane</keyword>
<evidence type="ECO:0000256" key="4">
    <source>
        <dbReference type="ARBA" id="ARBA00022475"/>
    </source>
</evidence>
<dbReference type="EMBL" id="WNDQ01000008">
    <property type="protein sequence ID" value="KAF1022929.1"/>
    <property type="molecule type" value="Genomic_DNA"/>
</dbReference>
<keyword evidence="3" id="KW-0813">Transport</keyword>
<keyword evidence="6 9" id="KW-1133">Transmembrane helix</keyword>
<sequence>MPAPGLSSMAPPSSQSTARPLSTPSRQAADVPARAPWLQGMLDIGGPALGTVAVGLVTGVAMAKSGLALPVALAISLLVFSSAPQLACLPLILAGAPVWVIFATACVLNMRFVVFSAYWRPYFAHLGRGRRIGLAYLAGDPILAAMIRRYPQPAPGQVGFFLGAALPMVVDRRTAASATVAAGVATAAAALPFGLNVVMALAVAVAAGIWLDRRQGRRVDAAP</sequence>
<gene>
    <name evidence="10" type="ORF">GAK30_00868</name>
</gene>
<feature type="transmembrane region" description="Helical" evidence="9">
    <location>
        <begin position="70"/>
        <end position="93"/>
    </location>
</feature>
<evidence type="ECO:0000256" key="6">
    <source>
        <dbReference type="ARBA" id="ARBA00022989"/>
    </source>
</evidence>
<dbReference type="GO" id="GO:0005886">
    <property type="term" value="C:plasma membrane"/>
    <property type="evidence" value="ECO:0007669"/>
    <property type="project" value="UniProtKB-SubCell"/>
</dbReference>
<dbReference type="InterPro" id="IPR011606">
    <property type="entry name" value="Brnchd-chn_aa_trnsp_permease"/>
</dbReference>
<evidence type="ECO:0000256" key="9">
    <source>
        <dbReference type="SAM" id="Phobius"/>
    </source>
</evidence>
<organism evidence="10 11">
    <name type="scientific">Paracidovorax wautersii</name>
    <dbReference type="NCBI Taxonomy" id="1177982"/>
    <lineage>
        <taxon>Bacteria</taxon>
        <taxon>Pseudomonadati</taxon>
        <taxon>Pseudomonadota</taxon>
        <taxon>Betaproteobacteria</taxon>
        <taxon>Burkholderiales</taxon>
        <taxon>Comamonadaceae</taxon>
        <taxon>Paracidovorax</taxon>
    </lineage>
</organism>
<feature type="transmembrane region" description="Helical" evidence="9">
    <location>
        <begin position="193"/>
        <end position="211"/>
    </location>
</feature>
<keyword evidence="7 9" id="KW-0472">Membrane</keyword>
<evidence type="ECO:0000256" key="1">
    <source>
        <dbReference type="ARBA" id="ARBA00004651"/>
    </source>
</evidence>
<evidence type="ECO:0000313" key="10">
    <source>
        <dbReference type="EMBL" id="KAF1022929.1"/>
    </source>
</evidence>
<dbReference type="Pfam" id="PF03591">
    <property type="entry name" value="AzlC"/>
    <property type="match status" value="1"/>
</dbReference>
<evidence type="ECO:0000256" key="8">
    <source>
        <dbReference type="SAM" id="MobiDB-lite"/>
    </source>
</evidence>
<feature type="transmembrane region" description="Helical" evidence="9">
    <location>
        <begin position="131"/>
        <end position="150"/>
    </location>
</feature>
<dbReference type="AlphaFoldDB" id="A0A7V8FR14"/>
<feature type="transmembrane region" description="Helical" evidence="9">
    <location>
        <begin position="99"/>
        <end position="119"/>
    </location>
</feature>
<comment type="caution">
    <text evidence="10">The sequence shown here is derived from an EMBL/GenBank/DDBJ whole genome shotgun (WGS) entry which is preliminary data.</text>
</comment>
<protein>
    <submittedName>
        <fullName evidence="10">Uncharacterized protein</fullName>
    </submittedName>
</protein>
<evidence type="ECO:0000313" key="11">
    <source>
        <dbReference type="Proteomes" id="UP000461670"/>
    </source>
</evidence>
<feature type="transmembrane region" description="Helical" evidence="9">
    <location>
        <begin position="44"/>
        <end position="63"/>
    </location>
</feature>
<evidence type="ECO:0000256" key="7">
    <source>
        <dbReference type="ARBA" id="ARBA00023136"/>
    </source>
</evidence>
<feature type="compositionally biased region" description="Polar residues" evidence="8">
    <location>
        <begin position="10"/>
        <end position="25"/>
    </location>
</feature>
<name>A0A7V8FR14_9BURK</name>
<dbReference type="GO" id="GO:1903785">
    <property type="term" value="P:L-valine transmembrane transport"/>
    <property type="evidence" value="ECO:0007669"/>
    <property type="project" value="TreeGrafter"/>
</dbReference>
<reference evidence="11" key="1">
    <citation type="journal article" date="2020" name="MBio">
        <title>Horizontal gene transfer to a defensive symbiont with a reduced genome amongst a multipartite beetle microbiome.</title>
        <authorList>
            <person name="Waterworth S.C."/>
            <person name="Florez L.V."/>
            <person name="Rees E.R."/>
            <person name="Hertweck C."/>
            <person name="Kaltenpoth M."/>
            <person name="Kwan J.C."/>
        </authorList>
    </citation>
    <scope>NUCLEOTIDE SEQUENCE [LARGE SCALE GENOMIC DNA]</scope>
</reference>
<evidence type="ECO:0000256" key="5">
    <source>
        <dbReference type="ARBA" id="ARBA00022692"/>
    </source>
</evidence>
<accession>A0A7V8FR14</accession>
<comment type="similarity">
    <text evidence="2">Belongs to the AzlC family.</text>
</comment>
<dbReference type="PANTHER" id="PTHR34979:SF1">
    <property type="entry name" value="INNER MEMBRANE PROTEIN YGAZ"/>
    <property type="match status" value="1"/>
</dbReference>
<comment type="subcellular location">
    <subcellularLocation>
        <location evidence="1">Cell membrane</location>
        <topology evidence="1">Multi-pass membrane protein</topology>
    </subcellularLocation>
</comment>
<keyword evidence="4" id="KW-1003">Cell membrane</keyword>
<dbReference type="Proteomes" id="UP000461670">
    <property type="component" value="Unassembled WGS sequence"/>
</dbReference>